<comment type="caution">
    <text evidence="1">The sequence shown here is derived from an EMBL/GenBank/DDBJ whole genome shotgun (WGS) entry which is preliminary data.</text>
</comment>
<evidence type="ECO:0000313" key="1">
    <source>
        <dbReference type="EMBL" id="KAF2967153.1"/>
    </source>
</evidence>
<dbReference type="OrthoDB" id="4525115at2759"/>
<keyword evidence="2" id="KW-1185">Reference proteome</keyword>
<reference evidence="1 2" key="1">
    <citation type="submission" date="2019-12" db="EMBL/GenBank/DDBJ databases">
        <title>Draft genome sequence of the ascomycete Xylaria multiplex DSM 110363.</title>
        <authorList>
            <person name="Buettner E."/>
            <person name="Kellner H."/>
        </authorList>
    </citation>
    <scope>NUCLEOTIDE SEQUENCE [LARGE SCALE GENOMIC DNA]</scope>
    <source>
        <strain evidence="1 2">DSM 110363</strain>
    </source>
</reference>
<dbReference type="InParanoid" id="A0A7C8MRU3"/>
<protein>
    <submittedName>
        <fullName evidence="1">Uncharacterized protein</fullName>
    </submittedName>
</protein>
<accession>A0A7C8MRU3</accession>
<dbReference type="AlphaFoldDB" id="A0A7C8MRU3"/>
<evidence type="ECO:0000313" key="2">
    <source>
        <dbReference type="Proteomes" id="UP000481858"/>
    </source>
</evidence>
<dbReference type="EMBL" id="WUBL01000073">
    <property type="protein sequence ID" value="KAF2967153.1"/>
    <property type="molecule type" value="Genomic_DNA"/>
</dbReference>
<dbReference type="Proteomes" id="UP000481858">
    <property type="component" value="Unassembled WGS sequence"/>
</dbReference>
<sequence length="145" mass="16378">MSAGRGRSNFWSGEAHEALAMALARMHGTIKPDQQAAIVKDMKDSGFETTWEVPLIYFINFTLVNPLDIFISPLRHTLLTNHTLSQTPAITMASSTKKWDDTKLAHLFLSIYDAVEIPFTKENKDTIVATMNQRFGHDVNWNGIR</sequence>
<proteinExistence type="predicted"/>
<name>A0A7C8MRU3_9PEZI</name>
<organism evidence="1 2">
    <name type="scientific">Xylaria multiplex</name>
    <dbReference type="NCBI Taxonomy" id="323545"/>
    <lineage>
        <taxon>Eukaryota</taxon>
        <taxon>Fungi</taxon>
        <taxon>Dikarya</taxon>
        <taxon>Ascomycota</taxon>
        <taxon>Pezizomycotina</taxon>
        <taxon>Sordariomycetes</taxon>
        <taxon>Xylariomycetidae</taxon>
        <taxon>Xylariales</taxon>
        <taxon>Xylariaceae</taxon>
        <taxon>Xylaria</taxon>
    </lineage>
</organism>
<gene>
    <name evidence="1" type="ORF">GQX73_g6456</name>
</gene>